<keyword evidence="3" id="KW-1185">Reference proteome</keyword>
<reference evidence="2 3" key="1">
    <citation type="submission" date="2018-03" db="EMBL/GenBank/DDBJ databases">
        <title>Genomic Encyclopedia of Archaeal and Bacterial Type Strains, Phase II (KMG-II): from individual species to whole genera.</title>
        <authorList>
            <person name="Goeker M."/>
        </authorList>
    </citation>
    <scope>NUCLEOTIDE SEQUENCE [LARGE SCALE GENOMIC DNA]</scope>
    <source>
        <strain evidence="2 3">DSM 43146</strain>
    </source>
</reference>
<dbReference type="RefSeq" id="WP_146169041.1">
    <property type="nucleotide sequence ID" value="NZ_BOMO01000042.1"/>
</dbReference>
<comment type="caution">
    <text evidence="2">The sequence shown here is derived from an EMBL/GenBank/DDBJ whole genome shotgun (WGS) entry which is preliminary data.</text>
</comment>
<dbReference type="AlphaFoldDB" id="A0A2T0KJI5"/>
<accession>A0A2T0KJI5</accession>
<gene>
    <name evidence="2" type="ORF">CLV67_103432</name>
</gene>
<evidence type="ECO:0000313" key="3">
    <source>
        <dbReference type="Proteomes" id="UP000239415"/>
    </source>
</evidence>
<proteinExistence type="predicted"/>
<evidence type="ECO:0000313" key="2">
    <source>
        <dbReference type="EMBL" id="PRX23683.1"/>
    </source>
</evidence>
<name>A0A2T0KJI5_9ACTN</name>
<organism evidence="2 3">
    <name type="scientific">Actinoplanes italicus</name>
    <dbReference type="NCBI Taxonomy" id="113567"/>
    <lineage>
        <taxon>Bacteria</taxon>
        <taxon>Bacillati</taxon>
        <taxon>Actinomycetota</taxon>
        <taxon>Actinomycetes</taxon>
        <taxon>Micromonosporales</taxon>
        <taxon>Micromonosporaceae</taxon>
        <taxon>Actinoplanes</taxon>
    </lineage>
</organism>
<feature type="compositionally biased region" description="Low complexity" evidence="1">
    <location>
        <begin position="64"/>
        <end position="83"/>
    </location>
</feature>
<dbReference type="OrthoDB" id="5195788at2"/>
<dbReference type="EMBL" id="PVMZ01000003">
    <property type="protein sequence ID" value="PRX23683.1"/>
    <property type="molecule type" value="Genomic_DNA"/>
</dbReference>
<dbReference type="Proteomes" id="UP000239415">
    <property type="component" value="Unassembled WGS sequence"/>
</dbReference>
<evidence type="ECO:0000256" key="1">
    <source>
        <dbReference type="SAM" id="MobiDB-lite"/>
    </source>
</evidence>
<protein>
    <submittedName>
        <fullName evidence="2">Uncharacterized protein</fullName>
    </submittedName>
</protein>
<sequence length="181" mass="18327">MAWSTPLTAVANASLTAAQWNASVRDNLLMTAPALASVAGSIFAVSGTNVIAQRTPDAAGQNGGETTTSVSYTSTLSGGAGTAGPAVTVTTGPKALIAFHCRQSTSVGGTNVWTSVAISGASSIAASDNWASSYDLTGQLFHGITYLEENLTPGSNVFTMAYRVSGGTGTFATRRINVVPF</sequence>
<feature type="region of interest" description="Disordered" evidence="1">
    <location>
        <begin position="55"/>
        <end position="83"/>
    </location>
</feature>